<comment type="caution">
    <text evidence="1">The sequence shown here is derived from an EMBL/GenBank/DDBJ whole genome shotgun (WGS) entry which is preliminary data.</text>
</comment>
<dbReference type="PATRIC" id="fig|320778.3.peg.4084"/>
<reference evidence="1 2" key="1">
    <citation type="submission" date="2015-05" db="EMBL/GenBank/DDBJ databases">
        <title>Photobacterium galathea sp. nov.</title>
        <authorList>
            <person name="Machado H."/>
            <person name="Gram L."/>
        </authorList>
    </citation>
    <scope>NUCLEOTIDE SEQUENCE [LARGE SCALE GENOMIC DNA]</scope>
    <source>
        <strain evidence="1 2">DSM 22954</strain>
    </source>
</reference>
<gene>
    <name evidence="1" type="ORF">ABT57_18800</name>
</gene>
<dbReference type="STRING" id="320778.ABT57_18800"/>
<name>A0A0J1JWT9_9GAMM</name>
<accession>A0A0J1JWT9</accession>
<dbReference type="AlphaFoldDB" id="A0A0J1JWT9"/>
<evidence type="ECO:0000313" key="2">
    <source>
        <dbReference type="Proteomes" id="UP000035909"/>
    </source>
</evidence>
<proteinExistence type="predicted"/>
<keyword evidence="2" id="KW-1185">Reference proteome</keyword>
<protein>
    <submittedName>
        <fullName evidence="1">Uncharacterized protein</fullName>
    </submittedName>
</protein>
<sequence length="61" mass="7050">MFFCSEIDRLRKDVLSALAEPRFDQDQSGANYGLRKFLTQLTYSDVDHVFARFFSARAGKL</sequence>
<organism evidence="1 2">
    <name type="scientific">Photobacterium ganghwense</name>
    <dbReference type="NCBI Taxonomy" id="320778"/>
    <lineage>
        <taxon>Bacteria</taxon>
        <taxon>Pseudomonadati</taxon>
        <taxon>Pseudomonadota</taxon>
        <taxon>Gammaproteobacteria</taxon>
        <taxon>Vibrionales</taxon>
        <taxon>Vibrionaceae</taxon>
        <taxon>Photobacterium</taxon>
    </lineage>
</organism>
<dbReference type="EMBL" id="LDOU01000020">
    <property type="protein sequence ID" value="KLV06742.1"/>
    <property type="molecule type" value="Genomic_DNA"/>
</dbReference>
<dbReference type="Proteomes" id="UP000035909">
    <property type="component" value="Unassembled WGS sequence"/>
</dbReference>
<evidence type="ECO:0000313" key="1">
    <source>
        <dbReference type="EMBL" id="KLV06742.1"/>
    </source>
</evidence>